<feature type="compositionally biased region" description="Acidic residues" evidence="1">
    <location>
        <begin position="525"/>
        <end position="543"/>
    </location>
</feature>
<reference evidence="2" key="2">
    <citation type="submission" date="2020-05" db="EMBL/GenBank/DDBJ databases">
        <authorList>
            <person name="Kim H.-S."/>
            <person name="Proctor R.H."/>
            <person name="Brown D.W."/>
        </authorList>
    </citation>
    <scope>NUCLEOTIDE SEQUENCE</scope>
    <source>
        <strain evidence="2">NRRL 22465</strain>
    </source>
</reference>
<reference evidence="2" key="1">
    <citation type="journal article" date="2020" name="BMC Genomics">
        <title>Correction to: Identification and distribution of gene clusters required for synthesis of sphingolipid metabolism inhibitors in diverse species of the filamentous fungus Fusarium.</title>
        <authorList>
            <person name="Kim H.S."/>
            <person name="Lohmar J.M."/>
            <person name="Busman M."/>
            <person name="Brown D.W."/>
            <person name="Naumann T.A."/>
            <person name="Divon H.H."/>
            <person name="Lysoe E."/>
            <person name="Uhlig S."/>
            <person name="Proctor R.H."/>
        </authorList>
    </citation>
    <scope>NUCLEOTIDE SEQUENCE</scope>
    <source>
        <strain evidence="2">NRRL 22465</strain>
    </source>
</reference>
<accession>A0A8H4UR62</accession>
<feature type="compositionally biased region" description="Polar residues" evidence="1">
    <location>
        <begin position="440"/>
        <end position="453"/>
    </location>
</feature>
<organism evidence="2 3">
    <name type="scientific">Fusarium zealandicum</name>
    <dbReference type="NCBI Taxonomy" id="1053134"/>
    <lineage>
        <taxon>Eukaryota</taxon>
        <taxon>Fungi</taxon>
        <taxon>Dikarya</taxon>
        <taxon>Ascomycota</taxon>
        <taxon>Pezizomycotina</taxon>
        <taxon>Sordariomycetes</taxon>
        <taxon>Hypocreomycetidae</taxon>
        <taxon>Hypocreales</taxon>
        <taxon>Nectriaceae</taxon>
        <taxon>Fusarium</taxon>
        <taxon>Fusarium staphyleae species complex</taxon>
    </lineage>
</organism>
<feature type="compositionally biased region" description="Basic and acidic residues" evidence="1">
    <location>
        <begin position="429"/>
        <end position="439"/>
    </location>
</feature>
<feature type="region of interest" description="Disordered" evidence="1">
    <location>
        <begin position="208"/>
        <end position="249"/>
    </location>
</feature>
<feature type="compositionally biased region" description="Polar residues" evidence="1">
    <location>
        <begin position="240"/>
        <end position="249"/>
    </location>
</feature>
<feature type="region of interest" description="Disordered" evidence="1">
    <location>
        <begin position="406"/>
        <end position="453"/>
    </location>
</feature>
<sequence length="986" mass="108637">MGFSRPAADPALGSAELSQYNAQCEDAPRSLGLRLKNKGKHCLGLFKSHRSPGQSNAYTGAMHRWMPEPLKEKMASLLNPCSVYDDSRQKALYTTLPPAVQADYQATNVTQDLHEAQDRSSWSYPNIDLQSPAGSNLSANDKSTFKRTQGPRQWSDRVRGYKTSIRSVARWDRSVTSAPVAMASPEMGDLTGVGSQYEADNNSTSALIQDTGDMTRPGSESGASFEMQEHERNLTRHGDTNATSYSENRASASSNCLEAAEFFSTTHPSDINLPYRRLSNGTTPTSVSVAESIFTTTGRPSSIISSATSTWDSIGRASFQQTRSASFFRKGMSSSSSLTASGDSLRPSREPDMEDYPLPIVPVQRVNTASPARSVTSWVASLDHSISDQVALAGWVAQQRRANKSRMHEMFQQDLPEEEEEIKQASPHLDPDSAAEHNLETASKSGLSTIDEQSSDAGCSAISMRRQSLSDQVDHGYLCIPRHSSNRYTGSCSGTETTTGPVSVFSEGLGDRGLSPATSVAGNEASEEVDPSETDESMSDVTNETDDSLYEAFTATSLDPGLFNVAITLKDHITSLVLAKVLEWVRSCSPGQQSGNGSPNVQGSSGSSSGLANKTSSAARNGGKKRGLDNDDGPDDLGRGSGGDQDKRRKTEPLSAEAVHNLACPFVKGYPDDEWPRCQKGWSTVHRIKEHIYRYHKVPIHCDRCFSLFKTEKQLKEHRREAVSCLVVNPPRRMPGIDTEMKERLKCRQGIQNATEETKWQKMYRILFPEEEDIPSPYCDLKTLEIPMSAETRAQYRNFLRREIPHRVIRETFDNLRNMPEFEFNLQLSERRFSVAITQAVWNAFDTVIPSLLPQTGPPEPLVDGMPERVPRAQDKGFSADSTQRARNLATQKEVGQVFFTTNEATQKQEQSEHGDGSFNSWSGGANMPPQSLYLSDDYRPYPQEGTTVPNAGFFPSTEGDAASLPQVDDFTDFLDYDFTLQHPLA</sequence>
<proteinExistence type="predicted"/>
<evidence type="ECO:0000256" key="1">
    <source>
        <dbReference type="SAM" id="MobiDB-lite"/>
    </source>
</evidence>
<evidence type="ECO:0000313" key="3">
    <source>
        <dbReference type="Proteomes" id="UP000635477"/>
    </source>
</evidence>
<evidence type="ECO:0000313" key="2">
    <source>
        <dbReference type="EMBL" id="KAF4981681.1"/>
    </source>
</evidence>
<dbReference type="AlphaFoldDB" id="A0A8H4UR62"/>
<gene>
    <name evidence="2" type="ORF">FZEAL_2568</name>
</gene>
<feature type="compositionally biased region" description="Polar residues" evidence="1">
    <location>
        <begin position="918"/>
        <end position="934"/>
    </location>
</feature>
<feature type="region of interest" description="Disordered" evidence="1">
    <location>
        <begin position="130"/>
        <end position="157"/>
    </location>
</feature>
<feature type="compositionally biased region" description="Low complexity" evidence="1">
    <location>
        <begin position="591"/>
        <end position="617"/>
    </location>
</feature>
<dbReference type="PANTHER" id="PTHR38166">
    <property type="entry name" value="C2H2-TYPE DOMAIN-CONTAINING PROTEIN-RELATED"/>
    <property type="match status" value="1"/>
</dbReference>
<feature type="compositionally biased region" description="Polar residues" evidence="1">
    <location>
        <begin position="130"/>
        <end position="152"/>
    </location>
</feature>
<evidence type="ECO:0008006" key="4">
    <source>
        <dbReference type="Google" id="ProtNLM"/>
    </source>
</evidence>
<dbReference type="Proteomes" id="UP000635477">
    <property type="component" value="Unassembled WGS sequence"/>
</dbReference>
<feature type="region of interest" description="Disordered" evidence="1">
    <location>
        <begin position="509"/>
        <end position="543"/>
    </location>
</feature>
<feature type="compositionally biased region" description="Basic and acidic residues" evidence="1">
    <location>
        <begin position="227"/>
        <end position="239"/>
    </location>
</feature>
<protein>
    <recommendedName>
        <fullName evidence="4">C2H2-type domain-containing protein</fullName>
    </recommendedName>
</protein>
<feature type="compositionally biased region" description="Low complexity" evidence="1">
    <location>
        <begin position="333"/>
        <end position="344"/>
    </location>
</feature>
<dbReference type="PANTHER" id="PTHR38166:SF1">
    <property type="entry name" value="C2H2-TYPE DOMAIN-CONTAINING PROTEIN"/>
    <property type="match status" value="1"/>
</dbReference>
<comment type="caution">
    <text evidence="2">The sequence shown here is derived from an EMBL/GenBank/DDBJ whole genome shotgun (WGS) entry which is preliminary data.</text>
</comment>
<dbReference type="OrthoDB" id="4161727at2759"/>
<feature type="region of interest" description="Disordered" evidence="1">
    <location>
        <begin position="904"/>
        <end position="961"/>
    </location>
</feature>
<name>A0A8H4UR62_9HYPO</name>
<dbReference type="EMBL" id="JABEYC010000154">
    <property type="protein sequence ID" value="KAF4981681.1"/>
    <property type="molecule type" value="Genomic_DNA"/>
</dbReference>
<feature type="region of interest" description="Disordered" evidence="1">
    <location>
        <begin position="330"/>
        <end position="356"/>
    </location>
</feature>
<keyword evidence="3" id="KW-1185">Reference proteome</keyword>
<feature type="region of interest" description="Disordered" evidence="1">
    <location>
        <begin position="589"/>
        <end position="655"/>
    </location>
</feature>